<dbReference type="PROSITE" id="PS50093">
    <property type="entry name" value="PKD"/>
    <property type="match status" value="1"/>
</dbReference>
<evidence type="ECO:0000313" key="3">
    <source>
        <dbReference type="Proteomes" id="UP000240971"/>
    </source>
</evidence>
<dbReference type="Proteomes" id="UP000240971">
    <property type="component" value="Unassembled WGS sequence"/>
</dbReference>
<dbReference type="Pfam" id="PF13585">
    <property type="entry name" value="CHU_C"/>
    <property type="match status" value="1"/>
</dbReference>
<comment type="caution">
    <text evidence="2">The sequence shown here is derived from an EMBL/GenBank/DDBJ whole genome shotgun (WGS) entry which is preliminary data.</text>
</comment>
<dbReference type="InterPro" id="IPR000601">
    <property type="entry name" value="PKD_dom"/>
</dbReference>
<evidence type="ECO:0000259" key="1">
    <source>
        <dbReference type="PROSITE" id="PS50093"/>
    </source>
</evidence>
<dbReference type="InterPro" id="IPR013783">
    <property type="entry name" value="Ig-like_fold"/>
</dbReference>
<dbReference type="AlphaFoldDB" id="A0A2P8HV98"/>
<evidence type="ECO:0000313" key="2">
    <source>
        <dbReference type="EMBL" id="PSL50152.1"/>
    </source>
</evidence>
<dbReference type="Pfam" id="PF18911">
    <property type="entry name" value="PKD_4"/>
    <property type="match status" value="1"/>
</dbReference>
<organism evidence="2 3">
    <name type="scientific">Chitinophaga niastensis</name>
    <dbReference type="NCBI Taxonomy" id="536980"/>
    <lineage>
        <taxon>Bacteria</taxon>
        <taxon>Pseudomonadati</taxon>
        <taxon>Bacteroidota</taxon>
        <taxon>Chitinophagia</taxon>
        <taxon>Chitinophagales</taxon>
        <taxon>Chitinophagaceae</taxon>
        <taxon>Chitinophaga</taxon>
    </lineage>
</organism>
<name>A0A2P8HV98_CHINA</name>
<dbReference type="Gene3D" id="2.60.40.10">
    <property type="entry name" value="Immunoglobulins"/>
    <property type="match status" value="2"/>
</dbReference>
<dbReference type="EMBL" id="PYAW01000001">
    <property type="protein sequence ID" value="PSL50152.1"/>
    <property type="molecule type" value="Genomic_DNA"/>
</dbReference>
<dbReference type="InterPro" id="IPR022409">
    <property type="entry name" value="PKD/Chitinase_dom"/>
</dbReference>
<dbReference type="SMART" id="SM00089">
    <property type="entry name" value="PKD"/>
    <property type="match status" value="2"/>
</dbReference>
<protein>
    <submittedName>
        <fullName evidence="2">Gliding motility-associated-like protein</fullName>
    </submittedName>
</protein>
<sequence>MNGDNSRYRYLITLKLYRDADFTCGDRQGCIDRFENPVSANVFTANGTKILTSVYLYISATRPLIDTLKNPCLAPQAQHLEVAFYTAVIELEPIQGGYYVSSQRCCRGEKLTNIYNSEHEGSTFFTVIPGIESRPGNNSAYFNKDTAIVICNAIPFTLDYAAYDEDGDSLTYNLCSALTDGSAINETNSTTPPPYTATVRYIPPYSGNNPMGGNPSIAISSKGLISCTPGRAGKYVVTVCVNEYDRVTKQFLGTHSKDILLTVFDCTTNIVASFPSVLNNCSEDPGLQVAIPNYSTSGFTSTYYWTFGDGTDTLTRNKTLFMHQYPDTGIYKVKLVVNPTLACRDSTEGEVHNYPGLKADFTIDGLCKGKPIQFEDLSSYKYGNITSRAWDLGAVDTIVTPAAVRSFSYTFSKGDIYTISLTLHTDKQCEKTVTKNIHIYEVNPFAGNDTILARGQPLVMQGSGGDIYSWTPADGLSDPTIAHPVLNYNKDISFILRVSNEQGCFGYDTISVKYYTGPEMYIPNAFTPNGDGQNDHFRFIPVGITNYKFFRIYNRWGVEIYSSTDFRTGWDGSYRGMPAPVDTYIWILQGTDFTGKEIMKKGTVTLIR</sequence>
<reference evidence="2 3" key="1">
    <citation type="submission" date="2018-03" db="EMBL/GenBank/DDBJ databases">
        <title>Genomic Encyclopedia of Archaeal and Bacterial Type Strains, Phase II (KMG-II): from individual species to whole genera.</title>
        <authorList>
            <person name="Goeker M."/>
        </authorList>
    </citation>
    <scope>NUCLEOTIDE SEQUENCE [LARGE SCALE GENOMIC DNA]</scope>
    <source>
        <strain evidence="2 3">DSM 24859</strain>
    </source>
</reference>
<dbReference type="InterPro" id="IPR035986">
    <property type="entry name" value="PKD_dom_sf"/>
</dbReference>
<keyword evidence="3" id="KW-1185">Reference proteome</keyword>
<feature type="domain" description="PKD" evidence="1">
    <location>
        <begin position="295"/>
        <end position="338"/>
    </location>
</feature>
<proteinExistence type="predicted"/>
<gene>
    <name evidence="2" type="ORF">CLV51_1011496</name>
</gene>
<dbReference type="NCBIfam" id="TIGR04131">
    <property type="entry name" value="Bac_Flav_CTERM"/>
    <property type="match status" value="1"/>
</dbReference>
<accession>A0A2P8HV98</accession>
<dbReference type="SUPFAM" id="SSF49299">
    <property type="entry name" value="PKD domain"/>
    <property type="match status" value="2"/>
</dbReference>
<dbReference type="CDD" id="cd00146">
    <property type="entry name" value="PKD"/>
    <property type="match status" value="1"/>
</dbReference>
<dbReference type="InterPro" id="IPR026341">
    <property type="entry name" value="T9SS_type_B"/>
</dbReference>